<keyword evidence="3" id="KW-1185">Reference proteome</keyword>
<gene>
    <name evidence="2" type="ORF">BXT84_06335</name>
</gene>
<dbReference type="Pfam" id="PF01590">
    <property type="entry name" value="GAF"/>
    <property type="match status" value="1"/>
</dbReference>
<accession>A0ABM6RQC0</accession>
<dbReference type="EMBL" id="CP019454">
    <property type="protein sequence ID" value="AUW93607.1"/>
    <property type="molecule type" value="Genomic_DNA"/>
</dbReference>
<dbReference type="InterPro" id="IPR003018">
    <property type="entry name" value="GAF"/>
</dbReference>
<name>A0ABM6RQC0_9FIRM</name>
<dbReference type="Proteomes" id="UP000325292">
    <property type="component" value="Chromosome"/>
</dbReference>
<reference evidence="2 3" key="1">
    <citation type="journal article" date="2019" name="Sci. Rep.">
        <title>Sulfobacillus thermotolerans: new insights into resistance and metabolic capacities of acidophilic chemolithotrophs.</title>
        <authorList>
            <person name="Panyushkina A.E."/>
            <person name="Babenko V.V."/>
            <person name="Nikitina A.S."/>
            <person name="Selezneva O.V."/>
            <person name="Tsaplina I.A."/>
            <person name="Letarova M.A."/>
            <person name="Kostryukova E.S."/>
            <person name="Letarov A.V."/>
        </authorList>
    </citation>
    <scope>NUCLEOTIDE SEQUENCE [LARGE SCALE GENOMIC DNA]</scope>
    <source>
        <strain evidence="2 3">Kr1</strain>
    </source>
</reference>
<evidence type="ECO:0000313" key="2">
    <source>
        <dbReference type="EMBL" id="AUW93607.1"/>
    </source>
</evidence>
<sequence>MNATAAYQEALAQLDQWREVPEADDVAVMANLVAILKSLWPHCTWIGFYRAPFAGQDLVLGPFWGDPAPLVVPWGSGVIGSCAQERAVQIVGAVSRFAGYIPAVSRTQSEVAWPIIRGTHLYAVLDCQAAEENGFDLADIEWMGKFADRLS</sequence>
<dbReference type="InterPro" id="IPR029016">
    <property type="entry name" value="GAF-like_dom_sf"/>
</dbReference>
<protein>
    <recommendedName>
        <fullName evidence="1">GAF domain-containing protein</fullName>
    </recommendedName>
</protein>
<proteinExistence type="predicted"/>
<dbReference type="SUPFAM" id="SSF55781">
    <property type="entry name" value="GAF domain-like"/>
    <property type="match status" value="1"/>
</dbReference>
<organism evidence="2 3">
    <name type="scientific">Sulfobacillus thermotolerans</name>
    <dbReference type="NCBI Taxonomy" id="338644"/>
    <lineage>
        <taxon>Bacteria</taxon>
        <taxon>Bacillati</taxon>
        <taxon>Bacillota</taxon>
        <taxon>Clostridia</taxon>
        <taxon>Eubacteriales</taxon>
        <taxon>Clostridiales Family XVII. Incertae Sedis</taxon>
        <taxon>Sulfobacillus</taxon>
    </lineage>
</organism>
<evidence type="ECO:0000259" key="1">
    <source>
        <dbReference type="Pfam" id="PF01590"/>
    </source>
</evidence>
<dbReference type="Gene3D" id="3.30.450.40">
    <property type="match status" value="1"/>
</dbReference>
<feature type="domain" description="GAF" evidence="1">
    <location>
        <begin position="49"/>
        <end position="150"/>
    </location>
</feature>
<evidence type="ECO:0000313" key="3">
    <source>
        <dbReference type="Proteomes" id="UP000325292"/>
    </source>
</evidence>